<accession>A0A8J3YRS8</accession>
<reference evidence="2" key="1">
    <citation type="submission" date="2021-01" db="EMBL/GenBank/DDBJ databases">
        <title>Whole genome shotgun sequence of Virgisporangium aliadipatigenens NBRC 105644.</title>
        <authorList>
            <person name="Komaki H."/>
            <person name="Tamura T."/>
        </authorList>
    </citation>
    <scope>NUCLEOTIDE SEQUENCE</scope>
    <source>
        <strain evidence="2">NBRC 105644</strain>
    </source>
</reference>
<feature type="transmembrane region" description="Helical" evidence="1">
    <location>
        <begin position="201"/>
        <end position="219"/>
    </location>
</feature>
<name>A0A8J3YRS8_9ACTN</name>
<organism evidence="2 3">
    <name type="scientific">Virgisporangium aliadipatigenens</name>
    <dbReference type="NCBI Taxonomy" id="741659"/>
    <lineage>
        <taxon>Bacteria</taxon>
        <taxon>Bacillati</taxon>
        <taxon>Actinomycetota</taxon>
        <taxon>Actinomycetes</taxon>
        <taxon>Micromonosporales</taxon>
        <taxon>Micromonosporaceae</taxon>
        <taxon>Virgisporangium</taxon>
    </lineage>
</organism>
<keyword evidence="1" id="KW-0812">Transmembrane</keyword>
<protein>
    <submittedName>
        <fullName evidence="2">Transporter</fullName>
    </submittedName>
</protein>
<dbReference type="RefSeq" id="WP_203903929.1">
    <property type="nucleotide sequence ID" value="NZ_BOPF01000036.1"/>
</dbReference>
<proteinExistence type="predicted"/>
<evidence type="ECO:0000313" key="2">
    <source>
        <dbReference type="EMBL" id="GIJ50504.1"/>
    </source>
</evidence>
<dbReference type="Proteomes" id="UP000619260">
    <property type="component" value="Unassembled WGS sequence"/>
</dbReference>
<keyword evidence="3" id="KW-1185">Reference proteome</keyword>
<dbReference type="InterPro" id="IPR010390">
    <property type="entry name" value="ABC-2_transporter-like"/>
</dbReference>
<dbReference type="AlphaFoldDB" id="A0A8J3YRS8"/>
<feature type="transmembrane region" description="Helical" evidence="1">
    <location>
        <begin position="231"/>
        <end position="251"/>
    </location>
</feature>
<dbReference type="PANTHER" id="PTHR36833:SF1">
    <property type="entry name" value="INTEGRAL MEMBRANE TRANSPORT PROTEIN"/>
    <property type="match status" value="1"/>
</dbReference>
<evidence type="ECO:0000256" key="1">
    <source>
        <dbReference type="SAM" id="Phobius"/>
    </source>
</evidence>
<feature type="transmembrane region" description="Helical" evidence="1">
    <location>
        <begin position="142"/>
        <end position="170"/>
    </location>
</feature>
<feature type="transmembrane region" description="Helical" evidence="1">
    <location>
        <begin position="58"/>
        <end position="77"/>
    </location>
</feature>
<sequence>MAEYYRLFLAQARGQAQYRASFWFDVAASTGFGVIDLLGVLVVFHASGSLGGFTQAEGLLIAALAGAGFALADLVVGSVERIRNYVRTGLFDAVLLRPLGALGQLIAMDFAPRRAGRAVLCAALIPVTAVGAGVQWTPVRLLVAVLAPLCGAVLFGAIFVATATVAFWWIDSGEFANSFTYGGRDFSTWPATIYGGVFRRVFAYGFGFAFAGYYPALILLGRPDPLGGPPWLAWLSPLVAAVAAVVAGLFWRRGVRQYRSTGS</sequence>
<evidence type="ECO:0000313" key="3">
    <source>
        <dbReference type="Proteomes" id="UP000619260"/>
    </source>
</evidence>
<feature type="transmembrane region" description="Helical" evidence="1">
    <location>
        <begin position="21"/>
        <end position="46"/>
    </location>
</feature>
<dbReference type="PANTHER" id="PTHR36833">
    <property type="entry name" value="SLR0610 PROTEIN-RELATED"/>
    <property type="match status" value="1"/>
</dbReference>
<feature type="transmembrane region" description="Helical" evidence="1">
    <location>
        <begin position="118"/>
        <end position="136"/>
    </location>
</feature>
<dbReference type="EMBL" id="BOPF01000036">
    <property type="protein sequence ID" value="GIJ50504.1"/>
    <property type="molecule type" value="Genomic_DNA"/>
</dbReference>
<dbReference type="Pfam" id="PF06182">
    <property type="entry name" value="ABC2_membrane_6"/>
    <property type="match status" value="1"/>
</dbReference>
<gene>
    <name evidence="2" type="ORF">Val02_73900</name>
</gene>
<keyword evidence="1" id="KW-1133">Transmembrane helix</keyword>
<comment type="caution">
    <text evidence="2">The sequence shown here is derived from an EMBL/GenBank/DDBJ whole genome shotgun (WGS) entry which is preliminary data.</text>
</comment>
<keyword evidence="1" id="KW-0472">Membrane</keyword>